<dbReference type="SUPFAM" id="SSF50129">
    <property type="entry name" value="GroES-like"/>
    <property type="match status" value="1"/>
</dbReference>
<gene>
    <name evidence="8" type="ORF">GCM10023168_01500</name>
</gene>
<evidence type="ECO:0000313" key="8">
    <source>
        <dbReference type="EMBL" id="GAA4396977.1"/>
    </source>
</evidence>
<feature type="domain" description="Alcohol dehydrogenase-like C-terminal" evidence="6">
    <location>
        <begin position="182"/>
        <end position="303"/>
    </location>
</feature>
<dbReference type="PANTHER" id="PTHR43350">
    <property type="entry name" value="NAD-DEPENDENT ALCOHOL DEHYDROGENASE"/>
    <property type="match status" value="1"/>
</dbReference>
<keyword evidence="4" id="KW-0862">Zinc</keyword>
<feature type="domain" description="Gfo/Idh/MocA-like oxidoreductase N-terminal" evidence="7">
    <location>
        <begin position="420"/>
        <end position="541"/>
    </location>
</feature>
<keyword evidence="9" id="KW-1185">Reference proteome</keyword>
<evidence type="ECO:0000259" key="7">
    <source>
        <dbReference type="Pfam" id="PF01408"/>
    </source>
</evidence>
<dbReference type="InterPro" id="IPR011032">
    <property type="entry name" value="GroES-like_sf"/>
</dbReference>
<proteinExistence type="inferred from homology"/>
<dbReference type="InterPro" id="IPR036291">
    <property type="entry name" value="NAD(P)-bd_dom_sf"/>
</dbReference>
<evidence type="ECO:0000313" key="9">
    <source>
        <dbReference type="Proteomes" id="UP001500945"/>
    </source>
</evidence>
<evidence type="ECO:0000256" key="1">
    <source>
        <dbReference type="ARBA" id="ARBA00001947"/>
    </source>
</evidence>
<reference evidence="9" key="1">
    <citation type="journal article" date="2019" name="Int. J. Syst. Evol. Microbiol.">
        <title>The Global Catalogue of Microorganisms (GCM) 10K type strain sequencing project: providing services to taxonomists for standard genome sequencing and annotation.</title>
        <authorList>
            <consortium name="The Broad Institute Genomics Platform"/>
            <consortium name="The Broad Institute Genome Sequencing Center for Infectious Disease"/>
            <person name="Wu L."/>
            <person name="Ma J."/>
        </authorList>
    </citation>
    <scope>NUCLEOTIDE SEQUENCE [LARGE SCALE GENOMIC DNA]</scope>
    <source>
        <strain evidence="9">JCM 17809</strain>
    </source>
</reference>
<name>A0ABP8JWW1_9MICO</name>
<evidence type="ECO:0000256" key="2">
    <source>
        <dbReference type="ARBA" id="ARBA00008072"/>
    </source>
</evidence>
<dbReference type="CDD" id="cd08255">
    <property type="entry name" value="2-desacetyl-2-hydroxyethyl_bacteriochlorophyllide_like"/>
    <property type="match status" value="1"/>
</dbReference>
<dbReference type="RefSeq" id="WP_345201213.1">
    <property type="nucleotide sequence ID" value="NZ_BAABGM010000001.1"/>
</dbReference>
<dbReference type="InterPro" id="IPR013149">
    <property type="entry name" value="ADH-like_C"/>
</dbReference>
<dbReference type="Pfam" id="PF01408">
    <property type="entry name" value="GFO_IDH_MocA"/>
    <property type="match status" value="1"/>
</dbReference>
<comment type="similarity">
    <text evidence="2">Belongs to the zinc-containing alcohol dehydrogenase family.</text>
</comment>
<dbReference type="Gene3D" id="3.30.360.10">
    <property type="entry name" value="Dihydrodipicolinate Reductase, domain 2"/>
    <property type="match status" value="1"/>
</dbReference>
<dbReference type="EMBL" id="BAABGM010000001">
    <property type="protein sequence ID" value="GAA4396977.1"/>
    <property type="molecule type" value="Genomic_DNA"/>
</dbReference>
<keyword evidence="3" id="KW-0479">Metal-binding</keyword>
<keyword evidence="5" id="KW-0560">Oxidoreductase</keyword>
<protein>
    <submittedName>
        <fullName evidence="8">Bi-domain-containing oxidoreductase</fullName>
    </submittedName>
</protein>
<evidence type="ECO:0000256" key="4">
    <source>
        <dbReference type="ARBA" id="ARBA00022833"/>
    </source>
</evidence>
<sequence>MKQVGQNYRSGELVVLDVPEPACRPGGVLVRSLYSLISTGTELMKVTEARLSLLGKARARPDQVRKVLDSMSQQGPVATYRKAMTRLDSYTPLGYSLCGVVIEVGAGAEEFAVGDLVAAAGNEFALHAEVNWVPVNLCVPVPEGVAPEHAAFATVGAIAMQGVRRGEPQLGEMACVIGLGLVGQLVVRLLVAAGVHVVGVDTVDERCRLAESAGAVSCAAPDDEGAAYIEQVIRTATGGLGADHVFLAAGGHSNGPVELAARLARDRARVVDIGKTRLDLPWNAYYEKELDVRFSRSYGPGRYDDRYELDGIDYPAGYVRWTERRNLGCFLDLIASASLEVSSLVSGTRPVVDAAEVYEQLRTGSLRGVGFLFEYPRVDPPAGSATGSTAGPATGTAVGSGAVAVPSLPLRPTRPTTSTVRVGFVGAGSHASSMLLPHLAKHTGVTLTRVATTRSLSAVNAQRTFGFEGTTTDADEVLADPSIDAVFVVTRHHSHAAFVCRALEQGKAVFVEKPLALTRAEVDGILEVVARTGNDRLMVGFNRRFAPLLVGMRERFGTAGSPLSARYLVNAGRLAAGSWYLDEQLEGSRFLGEGGHFIDTVSWWVGQHPVEVWALGTPDGADLQATIRFGDRSLATITYSTDGDARVPKETLDVSGGGRNARLDNFSRATVWTGGGRDTKRSLVGQDKGQRAELDAFVEAVRVGAAMPIGLESLVATTRTTIAVGESLTSGGAVAP</sequence>
<evidence type="ECO:0000259" key="6">
    <source>
        <dbReference type="Pfam" id="PF00107"/>
    </source>
</evidence>
<dbReference type="Gene3D" id="3.90.180.10">
    <property type="entry name" value="Medium-chain alcohol dehydrogenases, catalytic domain"/>
    <property type="match status" value="1"/>
</dbReference>
<comment type="cofactor">
    <cofactor evidence="1">
        <name>Zn(2+)</name>
        <dbReference type="ChEBI" id="CHEBI:29105"/>
    </cofactor>
</comment>
<comment type="caution">
    <text evidence="8">The sequence shown here is derived from an EMBL/GenBank/DDBJ whole genome shotgun (WGS) entry which is preliminary data.</text>
</comment>
<dbReference type="PANTHER" id="PTHR43350:SF19">
    <property type="entry name" value="D-GULOSIDE 3-DEHYDROGENASE"/>
    <property type="match status" value="1"/>
</dbReference>
<organism evidence="8 9">
    <name type="scientific">Fodinibacter luteus</name>
    <dbReference type="NCBI Taxonomy" id="552064"/>
    <lineage>
        <taxon>Bacteria</taxon>
        <taxon>Bacillati</taxon>
        <taxon>Actinomycetota</taxon>
        <taxon>Actinomycetes</taxon>
        <taxon>Micrococcales</taxon>
        <taxon>Intrasporangiaceae</taxon>
        <taxon>Fodinibacter (ex Wang et al. 2009)</taxon>
    </lineage>
</organism>
<accession>A0ABP8JWW1</accession>
<dbReference type="SUPFAM" id="SSF51735">
    <property type="entry name" value="NAD(P)-binding Rossmann-fold domains"/>
    <property type="match status" value="2"/>
</dbReference>
<dbReference type="Proteomes" id="UP001500945">
    <property type="component" value="Unassembled WGS sequence"/>
</dbReference>
<dbReference type="InterPro" id="IPR000683">
    <property type="entry name" value="Gfo/Idh/MocA-like_OxRdtase_N"/>
</dbReference>
<dbReference type="Gene3D" id="3.40.50.720">
    <property type="entry name" value="NAD(P)-binding Rossmann-like Domain"/>
    <property type="match status" value="2"/>
</dbReference>
<dbReference type="SUPFAM" id="SSF55347">
    <property type="entry name" value="Glyceraldehyde-3-phosphate dehydrogenase-like, C-terminal domain"/>
    <property type="match status" value="1"/>
</dbReference>
<evidence type="ECO:0000256" key="3">
    <source>
        <dbReference type="ARBA" id="ARBA00022723"/>
    </source>
</evidence>
<evidence type="ECO:0000256" key="5">
    <source>
        <dbReference type="ARBA" id="ARBA00023002"/>
    </source>
</evidence>
<dbReference type="Pfam" id="PF00107">
    <property type="entry name" value="ADH_zinc_N"/>
    <property type="match status" value="1"/>
</dbReference>